<dbReference type="AlphaFoldDB" id="A0A8X7VVN9"/>
<feature type="region of interest" description="Disordered" evidence="1">
    <location>
        <begin position="136"/>
        <end position="230"/>
    </location>
</feature>
<reference evidence="2 3" key="1">
    <citation type="submission" date="2020-02" db="EMBL/GenBank/DDBJ databases">
        <authorList>
            <person name="Ma Q."/>
            <person name="Huang Y."/>
            <person name="Song X."/>
            <person name="Pei D."/>
        </authorList>
    </citation>
    <scope>NUCLEOTIDE SEQUENCE [LARGE SCALE GENOMIC DNA]</scope>
    <source>
        <strain evidence="2">Sxm20200214</strain>
        <tissue evidence="2">Leaf</tissue>
    </source>
</reference>
<feature type="compositionally biased region" description="Polar residues" evidence="1">
    <location>
        <begin position="156"/>
        <end position="181"/>
    </location>
</feature>
<protein>
    <submittedName>
        <fullName evidence="2">Uncharacterized protein</fullName>
    </submittedName>
</protein>
<dbReference type="OrthoDB" id="668456at2759"/>
<dbReference type="EMBL" id="JAAMPC010000003">
    <property type="protein sequence ID" value="KAG2318541.1"/>
    <property type="molecule type" value="Genomic_DNA"/>
</dbReference>
<evidence type="ECO:0000313" key="2">
    <source>
        <dbReference type="EMBL" id="KAG2318541.1"/>
    </source>
</evidence>
<feature type="compositionally biased region" description="Low complexity" evidence="1">
    <location>
        <begin position="204"/>
        <end position="215"/>
    </location>
</feature>
<gene>
    <name evidence="2" type="ORF">Bca52824_011754</name>
</gene>
<evidence type="ECO:0000256" key="1">
    <source>
        <dbReference type="SAM" id="MobiDB-lite"/>
    </source>
</evidence>
<keyword evidence="3" id="KW-1185">Reference proteome</keyword>
<accession>A0A8X7VVN9</accession>
<proteinExistence type="predicted"/>
<dbReference type="PANTHER" id="PTHR33623:SF4">
    <property type="entry name" value="DUF4378 DOMAIN-CONTAINING PROTEIN"/>
    <property type="match status" value="1"/>
</dbReference>
<sequence>MASTISSSGHRLPVNKRRLKPLSLRDYLLDDLSSCSSNGFKSIPRHQSTSTADIKRRLTCGLAFSHAVQKASTALLSAVKLLPFPSSSVNPPSRKKRLFSISFSRHLLKKLSNVDGEMENRKQEIQRCRSFGDFLKESLDDQPSDEDTLSNAAGGDSSSFGSELLTNSELTKSSSETSNKNDAVEDVTEETSDGGVVMMSGDCVGSHVSEGSSSVNDNREESVNEEKDQLSPISILECPFEDDAINPPNLHQKEIDEKNLMRKVRGFESTIVRVEPVDLRKRIEKDAETQDYYSHKVRDGEQTRNNNDTRQLLITRCLLIYSPGVGNCIPHRFHYQSRSRIQARNNGDAKKTKYRTRNIVTCRILYAAGKSLPESSDPIDLHLRNSVELQPHNSELSQSPFSRSL</sequence>
<name>A0A8X7VVN9_BRACI</name>
<dbReference type="PANTHER" id="PTHR33623">
    <property type="entry name" value="OS04G0572500 PROTEIN"/>
    <property type="match status" value="1"/>
</dbReference>
<comment type="caution">
    <text evidence="2">The sequence shown here is derived from an EMBL/GenBank/DDBJ whole genome shotgun (WGS) entry which is preliminary data.</text>
</comment>
<evidence type="ECO:0000313" key="3">
    <source>
        <dbReference type="Proteomes" id="UP000886595"/>
    </source>
</evidence>
<feature type="compositionally biased region" description="Basic and acidic residues" evidence="1">
    <location>
        <begin position="217"/>
        <end position="229"/>
    </location>
</feature>
<organism evidence="2 3">
    <name type="scientific">Brassica carinata</name>
    <name type="common">Ethiopian mustard</name>
    <name type="synonym">Abyssinian cabbage</name>
    <dbReference type="NCBI Taxonomy" id="52824"/>
    <lineage>
        <taxon>Eukaryota</taxon>
        <taxon>Viridiplantae</taxon>
        <taxon>Streptophyta</taxon>
        <taxon>Embryophyta</taxon>
        <taxon>Tracheophyta</taxon>
        <taxon>Spermatophyta</taxon>
        <taxon>Magnoliopsida</taxon>
        <taxon>eudicotyledons</taxon>
        <taxon>Gunneridae</taxon>
        <taxon>Pentapetalae</taxon>
        <taxon>rosids</taxon>
        <taxon>malvids</taxon>
        <taxon>Brassicales</taxon>
        <taxon>Brassicaceae</taxon>
        <taxon>Brassiceae</taxon>
        <taxon>Brassica</taxon>
    </lineage>
</organism>
<dbReference type="Proteomes" id="UP000886595">
    <property type="component" value="Unassembled WGS sequence"/>
</dbReference>